<evidence type="ECO:0000313" key="3">
    <source>
        <dbReference type="EMBL" id="RZI45693.1"/>
    </source>
</evidence>
<dbReference type="RefSeq" id="WP_130154272.1">
    <property type="nucleotide sequence ID" value="NZ_SCFB01000007.1"/>
</dbReference>
<evidence type="ECO:0000313" key="4">
    <source>
        <dbReference type="Proteomes" id="UP000293550"/>
    </source>
</evidence>
<accession>A0A4Q7DFZ7</accession>
<organism evidence="3 4">
    <name type="scientific">Candidatus Finniella inopinata</name>
    <dbReference type="NCBI Taxonomy" id="1696036"/>
    <lineage>
        <taxon>Bacteria</taxon>
        <taxon>Pseudomonadati</taxon>
        <taxon>Pseudomonadota</taxon>
        <taxon>Alphaproteobacteria</taxon>
        <taxon>Holosporales</taxon>
        <taxon>Candidatus Paracaedibacteraceae</taxon>
        <taxon>Candidatus Finniella</taxon>
    </lineage>
</organism>
<gene>
    <name evidence="3" type="ORF">EQU50_06215</name>
</gene>
<keyword evidence="4" id="KW-1185">Reference proteome</keyword>
<dbReference type="Proteomes" id="UP000293550">
    <property type="component" value="Unassembled WGS sequence"/>
</dbReference>
<protein>
    <submittedName>
        <fullName evidence="3">Uncharacterized protein</fullName>
    </submittedName>
</protein>
<feature type="transmembrane region" description="Helical" evidence="2">
    <location>
        <begin position="192"/>
        <end position="213"/>
    </location>
</feature>
<sequence>MNKLCNLFFVFLYLAGGGTESMGSSDLKDRLLSDDALVITYGATHQSSAHSTFDGILNDAGQLLYNADDPLLGPLNSDPANASLGHIIDYLEIQMNKDGEQKDETLDKAWASAQGEGSPLIQYFLSVRTKFDGVRTKYKNLSEKTKIAIHHYKIAIHHYKEANKEYDQLNQNYQKLKAKSLRRAKCDQYKNYGLFALGAAFASATTLAVYLTVHH</sequence>
<reference evidence="3 4" key="1">
    <citation type="submission" date="2018-10" db="EMBL/GenBank/DDBJ databases">
        <title>An updated phylogeny of the Alphaproteobacteria reveals that the parasitic Rickettsiales and Holosporales have independent origins.</title>
        <authorList>
            <person name="Munoz-Gomez S.A."/>
            <person name="Hess S."/>
            <person name="Burger G."/>
            <person name="Lang B.F."/>
            <person name="Susko E."/>
            <person name="Slamovits C.H."/>
            <person name="Roger A.J."/>
        </authorList>
    </citation>
    <scope>NUCLEOTIDE SEQUENCE [LARGE SCALE GENOMIC DNA]</scope>
    <source>
        <strain evidence="3">HOLO01</strain>
    </source>
</reference>
<name>A0A4Q7DFZ7_9PROT</name>
<keyword evidence="2" id="KW-0472">Membrane</keyword>
<keyword evidence="2" id="KW-1133">Transmembrane helix</keyword>
<proteinExistence type="predicted"/>
<evidence type="ECO:0000256" key="2">
    <source>
        <dbReference type="SAM" id="Phobius"/>
    </source>
</evidence>
<keyword evidence="2" id="KW-0812">Transmembrane</keyword>
<feature type="coiled-coil region" evidence="1">
    <location>
        <begin position="152"/>
        <end position="179"/>
    </location>
</feature>
<dbReference type="EMBL" id="SCFB01000007">
    <property type="protein sequence ID" value="RZI45693.1"/>
    <property type="molecule type" value="Genomic_DNA"/>
</dbReference>
<dbReference type="AlphaFoldDB" id="A0A4Q7DFZ7"/>
<keyword evidence="1" id="KW-0175">Coiled coil</keyword>
<comment type="caution">
    <text evidence="3">The sequence shown here is derived from an EMBL/GenBank/DDBJ whole genome shotgun (WGS) entry which is preliminary data.</text>
</comment>
<evidence type="ECO:0000256" key="1">
    <source>
        <dbReference type="SAM" id="Coils"/>
    </source>
</evidence>